<proteinExistence type="predicted"/>
<feature type="chain" id="PRO_5043321880" evidence="2">
    <location>
        <begin position="22"/>
        <end position="236"/>
    </location>
</feature>
<keyword evidence="2" id="KW-0732">Signal</keyword>
<dbReference type="AlphaFoldDB" id="A0A7R8WMZ6"/>
<feature type="compositionally biased region" description="Basic and acidic residues" evidence="1">
    <location>
        <begin position="93"/>
        <end position="121"/>
    </location>
</feature>
<gene>
    <name evidence="3" type="ORF">CTOB1V02_LOCUS11374</name>
</gene>
<protein>
    <submittedName>
        <fullName evidence="3">Uncharacterized protein</fullName>
    </submittedName>
</protein>
<name>A0A7R8WMZ6_9CRUS</name>
<reference evidence="3" key="1">
    <citation type="submission" date="2020-11" db="EMBL/GenBank/DDBJ databases">
        <authorList>
            <person name="Tran Van P."/>
        </authorList>
    </citation>
    <scope>NUCLEOTIDE SEQUENCE</scope>
</reference>
<evidence type="ECO:0000256" key="1">
    <source>
        <dbReference type="SAM" id="MobiDB-lite"/>
    </source>
</evidence>
<accession>A0A7R8WMZ6</accession>
<dbReference type="EMBL" id="OB666500">
    <property type="protein sequence ID" value="CAD7233553.1"/>
    <property type="molecule type" value="Genomic_DNA"/>
</dbReference>
<feature type="region of interest" description="Disordered" evidence="1">
    <location>
        <begin position="87"/>
        <end position="134"/>
    </location>
</feature>
<evidence type="ECO:0000313" key="3">
    <source>
        <dbReference type="EMBL" id="CAD7233553.1"/>
    </source>
</evidence>
<sequence>MWNIQLLLVLIAMELGSSSQAAVAVEGRLFKHPVQPSQNMMDTYSVPPNLARNQGTQIYRVEFVNSEPRYSPDNSVTAVPGGGPFYEILKPPPLKDSDKKADDRTEQNSSQERKKMKDRRLMGSTPQSEGLFTGFFSGLKRDTFSNRQGEEEEPIGNPYERLGIFIDGFAWFAMTMMVITSVGLFIPPVEALAGNQVGFGNIFGRSFHEQQRYGDDRHHLSIDKHKPGAPYLAFQE</sequence>
<evidence type="ECO:0000256" key="2">
    <source>
        <dbReference type="SAM" id="SignalP"/>
    </source>
</evidence>
<organism evidence="3">
    <name type="scientific">Cyprideis torosa</name>
    <dbReference type="NCBI Taxonomy" id="163714"/>
    <lineage>
        <taxon>Eukaryota</taxon>
        <taxon>Metazoa</taxon>
        <taxon>Ecdysozoa</taxon>
        <taxon>Arthropoda</taxon>
        <taxon>Crustacea</taxon>
        <taxon>Oligostraca</taxon>
        <taxon>Ostracoda</taxon>
        <taxon>Podocopa</taxon>
        <taxon>Podocopida</taxon>
        <taxon>Cytherocopina</taxon>
        <taxon>Cytheroidea</taxon>
        <taxon>Cytherideidae</taxon>
        <taxon>Cyprideis</taxon>
    </lineage>
</organism>
<feature type="signal peptide" evidence="2">
    <location>
        <begin position="1"/>
        <end position="21"/>
    </location>
</feature>